<feature type="region of interest" description="Disordered" evidence="5">
    <location>
        <begin position="90"/>
        <end position="145"/>
    </location>
</feature>
<dbReference type="EMBL" id="JALJOU010000002">
    <property type="protein sequence ID" value="KAK9845864.1"/>
    <property type="molecule type" value="Genomic_DNA"/>
</dbReference>
<keyword evidence="2 6" id="KW-0812">Transmembrane</keyword>
<dbReference type="InterPro" id="IPR000595">
    <property type="entry name" value="cNMP-bd_dom"/>
</dbReference>
<feature type="transmembrane region" description="Helical" evidence="6">
    <location>
        <begin position="552"/>
        <end position="583"/>
    </location>
</feature>
<evidence type="ECO:0000313" key="9">
    <source>
        <dbReference type="EMBL" id="KAK9845864.1"/>
    </source>
</evidence>
<dbReference type="PROSITE" id="PS50042">
    <property type="entry name" value="CNMP_BINDING_3"/>
    <property type="match status" value="1"/>
</dbReference>
<dbReference type="Pfam" id="PF01740">
    <property type="entry name" value="STAS"/>
    <property type="match status" value="1"/>
</dbReference>
<dbReference type="SUPFAM" id="SSF51206">
    <property type="entry name" value="cAMP-binding domain-like"/>
    <property type="match status" value="1"/>
</dbReference>
<feature type="compositionally biased region" description="Gly residues" evidence="5">
    <location>
        <begin position="109"/>
        <end position="124"/>
    </location>
</feature>
<keyword evidence="4 6" id="KW-0472">Membrane</keyword>
<evidence type="ECO:0000256" key="6">
    <source>
        <dbReference type="SAM" id="Phobius"/>
    </source>
</evidence>
<dbReference type="PANTHER" id="PTHR43310:SF2">
    <property type="entry name" value="SLC26A_SULP TRANSPORTER DOMAIN-CONTAINING PROTEIN"/>
    <property type="match status" value="1"/>
</dbReference>
<dbReference type="AlphaFoldDB" id="A0AAW1SJY7"/>
<dbReference type="InterPro" id="IPR036513">
    <property type="entry name" value="STAS_dom_sf"/>
</dbReference>
<gene>
    <name evidence="9" type="ORF">WJX81_004564</name>
</gene>
<evidence type="ECO:0000256" key="4">
    <source>
        <dbReference type="ARBA" id="ARBA00023136"/>
    </source>
</evidence>
<name>A0AAW1SJY7_9CHLO</name>
<comment type="caution">
    <text evidence="9">The sequence shown here is derived from an EMBL/GenBank/DDBJ whole genome shotgun (WGS) entry which is preliminary data.</text>
</comment>
<feature type="transmembrane region" description="Helical" evidence="6">
    <location>
        <begin position="465"/>
        <end position="485"/>
    </location>
</feature>
<evidence type="ECO:0000256" key="1">
    <source>
        <dbReference type="ARBA" id="ARBA00004141"/>
    </source>
</evidence>
<feature type="transmembrane region" description="Helical" evidence="6">
    <location>
        <begin position="425"/>
        <end position="445"/>
    </location>
</feature>
<dbReference type="GO" id="GO:0016020">
    <property type="term" value="C:membrane"/>
    <property type="evidence" value="ECO:0007669"/>
    <property type="project" value="UniProtKB-SubCell"/>
</dbReference>
<proteinExistence type="predicted"/>
<feature type="compositionally biased region" description="Basic and acidic residues" evidence="5">
    <location>
        <begin position="128"/>
        <end position="142"/>
    </location>
</feature>
<dbReference type="PANTHER" id="PTHR43310">
    <property type="entry name" value="SULFATE TRANSPORTER YBAR-RELATED"/>
    <property type="match status" value="1"/>
</dbReference>
<feature type="domain" description="Cyclic nucleotide-binding" evidence="7">
    <location>
        <begin position="817"/>
        <end position="919"/>
    </location>
</feature>
<dbReference type="InterPro" id="IPR018490">
    <property type="entry name" value="cNMP-bd_dom_sf"/>
</dbReference>
<feature type="transmembrane region" description="Helical" evidence="6">
    <location>
        <begin position="497"/>
        <end position="515"/>
    </location>
</feature>
<dbReference type="Pfam" id="PF00027">
    <property type="entry name" value="cNMP_binding"/>
    <property type="match status" value="1"/>
</dbReference>
<organism evidence="9 10">
    <name type="scientific">Elliptochloris bilobata</name>
    <dbReference type="NCBI Taxonomy" id="381761"/>
    <lineage>
        <taxon>Eukaryota</taxon>
        <taxon>Viridiplantae</taxon>
        <taxon>Chlorophyta</taxon>
        <taxon>core chlorophytes</taxon>
        <taxon>Trebouxiophyceae</taxon>
        <taxon>Trebouxiophyceae incertae sedis</taxon>
        <taxon>Elliptochloris clade</taxon>
        <taxon>Elliptochloris</taxon>
    </lineage>
</organism>
<evidence type="ECO:0000256" key="5">
    <source>
        <dbReference type="SAM" id="MobiDB-lite"/>
    </source>
</evidence>
<evidence type="ECO:0000256" key="3">
    <source>
        <dbReference type="ARBA" id="ARBA00022989"/>
    </source>
</evidence>
<evidence type="ECO:0000256" key="2">
    <source>
        <dbReference type="ARBA" id="ARBA00022692"/>
    </source>
</evidence>
<feature type="domain" description="STAS" evidence="8">
    <location>
        <begin position="622"/>
        <end position="796"/>
    </location>
</feature>
<dbReference type="Pfam" id="PF00916">
    <property type="entry name" value="Sulfate_transp"/>
    <property type="match status" value="1"/>
</dbReference>
<keyword evidence="10" id="KW-1185">Reference proteome</keyword>
<feature type="transmembrane region" description="Helical" evidence="6">
    <location>
        <begin position="354"/>
        <end position="376"/>
    </location>
</feature>
<dbReference type="Proteomes" id="UP001445335">
    <property type="component" value="Unassembled WGS sequence"/>
</dbReference>
<sequence>MPIRRFERSSSGYFGANSLQLRGNSLQFGKSPLVRTLSHHERLGAPVLGSGTPPEHDIEEAGTAGESLAAPVHTAAPAASAGLHVAGPRLSLNVPPRAGTSAAHEEAGPGAGGHGGHGGLGNGAGLAPEKEPLLEPSGEKQRPATGIGNEITYGVINAVVGIPEMISFAAIIFKDDLYTPWLGQLSKLAFLGSAMHQLVFTIMSSLPFAVAQVQDVSLIFQSAMATSIAAMCTAAGFKAEEALGTSLLTLVIATFVVGVLIVLVGKFKLASLVQYVPLPCVGGYLGYVGYFCFAAGISLACGIEVGSFTSWAKLADADALMRLAPTMGATALLLAAMKLAPLCTGTRLEALAPLFLPGALVLIPVAFQLVLLAMGVSLQDAADAGWVLQPKPGTPFWEVYRLFNIKDLRFDGIYWKAAAYQTPKIIALFFICAFGSSLDVAAIQGEWPEPLDFNHELQTVGLSNIVTSLTGAGLTGSYIFSQTLFSMRAGVHTKLHGWIIAGVELAVFLVPYSIVQYMPNLFYGSLLCLFGIEISLDWLFHSYHKVARSEFVLLWMTFLSVVYSDLQTGILAGMLYSVIFFAYRYSQVTVKASAIVPARSAVLRGPMERAVLDTMTARLAAVSLAGYIFFGSSVNIADQVMAVARALVSSDEDVLEASVPRAPDTAHSGLDGESALWSPEMRDRTKEAFAAAPQFLILDFRMVRGLDATAAQSFGSLRSLLQRLKVELIIVELENATATALLHAHGVIGPGGCRAYEKAEDGVHYCEERFLEVARRFGVLGLPARHVSLEDALTAHAHQVLPEARNLARLAADAHSYFTEEAREAGDAIIKVGDPASSLCYVVEGRACMDATFIRPDVQRAIEFPIQLLTTGLEGIFEYGPGAMLGSSDFFMNCPTRFRVTAAEPCRLLWLSREGLQRMTRQKPEAAAALVSMIMRSSALENQHLFDFLARSNAVLS</sequence>
<feature type="transmembrane region" description="Helical" evidence="6">
    <location>
        <begin position="247"/>
        <end position="267"/>
    </location>
</feature>
<keyword evidence="3 6" id="KW-1133">Transmembrane helix</keyword>
<dbReference type="PROSITE" id="PS50801">
    <property type="entry name" value="STAS"/>
    <property type="match status" value="1"/>
</dbReference>
<evidence type="ECO:0000259" key="8">
    <source>
        <dbReference type="PROSITE" id="PS50801"/>
    </source>
</evidence>
<accession>A0AAW1SJY7</accession>
<dbReference type="InterPro" id="IPR014710">
    <property type="entry name" value="RmlC-like_jellyroll"/>
</dbReference>
<dbReference type="InterPro" id="IPR002645">
    <property type="entry name" value="STAS_dom"/>
</dbReference>
<protein>
    <recommendedName>
        <fullName evidence="11">Sulfate transporter</fullName>
    </recommendedName>
</protein>
<dbReference type="Gene3D" id="3.30.750.24">
    <property type="entry name" value="STAS domain"/>
    <property type="match status" value="1"/>
</dbReference>
<reference evidence="9 10" key="1">
    <citation type="journal article" date="2024" name="Nat. Commun.">
        <title>Phylogenomics reveals the evolutionary origins of lichenization in chlorophyte algae.</title>
        <authorList>
            <person name="Puginier C."/>
            <person name="Libourel C."/>
            <person name="Otte J."/>
            <person name="Skaloud P."/>
            <person name="Haon M."/>
            <person name="Grisel S."/>
            <person name="Petersen M."/>
            <person name="Berrin J.G."/>
            <person name="Delaux P.M."/>
            <person name="Dal Grande F."/>
            <person name="Keller J."/>
        </authorList>
    </citation>
    <scope>NUCLEOTIDE SEQUENCE [LARGE SCALE GENOMIC DNA]</scope>
    <source>
        <strain evidence="9 10">SAG 245.80</strain>
    </source>
</reference>
<comment type="subcellular location">
    <subcellularLocation>
        <location evidence="1">Membrane</location>
        <topology evidence="1">Multi-pass membrane protein</topology>
    </subcellularLocation>
</comment>
<evidence type="ECO:0000259" key="7">
    <source>
        <dbReference type="PROSITE" id="PS50042"/>
    </source>
</evidence>
<evidence type="ECO:0000313" key="10">
    <source>
        <dbReference type="Proteomes" id="UP001445335"/>
    </source>
</evidence>
<feature type="transmembrane region" description="Helical" evidence="6">
    <location>
        <begin position="521"/>
        <end position="540"/>
    </location>
</feature>
<dbReference type="CDD" id="cd00038">
    <property type="entry name" value="CAP_ED"/>
    <property type="match status" value="1"/>
</dbReference>
<feature type="transmembrane region" description="Helical" evidence="6">
    <location>
        <begin position="188"/>
        <end position="210"/>
    </location>
</feature>
<feature type="transmembrane region" description="Helical" evidence="6">
    <location>
        <begin position="287"/>
        <end position="311"/>
    </location>
</feature>
<dbReference type="Gene3D" id="2.60.120.10">
    <property type="entry name" value="Jelly Rolls"/>
    <property type="match status" value="1"/>
</dbReference>
<dbReference type="InterPro" id="IPR052706">
    <property type="entry name" value="Membrane-Transporter-like"/>
</dbReference>
<feature type="transmembrane region" description="Helical" evidence="6">
    <location>
        <begin position="216"/>
        <end position="235"/>
    </location>
</feature>
<evidence type="ECO:0008006" key="11">
    <source>
        <dbReference type="Google" id="ProtNLM"/>
    </source>
</evidence>
<feature type="transmembrane region" description="Helical" evidence="6">
    <location>
        <begin position="323"/>
        <end position="342"/>
    </location>
</feature>
<dbReference type="InterPro" id="IPR011547">
    <property type="entry name" value="SLC26A/SulP_dom"/>
</dbReference>